<keyword evidence="1" id="KW-0472">Membrane</keyword>
<organism evidence="2 3">
    <name type="scientific">Micromonospora vulcania</name>
    <dbReference type="NCBI Taxonomy" id="1441873"/>
    <lineage>
        <taxon>Bacteria</taxon>
        <taxon>Bacillati</taxon>
        <taxon>Actinomycetota</taxon>
        <taxon>Actinomycetes</taxon>
        <taxon>Micromonosporales</taxon>
        <taxon>Micromonosporaceae</taxon>
        <taxon>Micromonospora</taxon>
    </lineage>
</organism>
<name>A0ABW1HGC8_9ACTN</name>
<evidence type="ECO:0000313" key="3">
    <source>
        <dbReference type="Proteomes" id="UP001596226"/>
    </source>
</evidence>
<dbReference type="Proteomes" id="UP001596226">
    <property type="component" value="Unassembled WGS sequence"/>
</dbReference>
<keyword evidence="1" id="KW-0812">Transmembrane</keyword>
<dbReference type="EMBL" id="JBHSQS010000047">
    <property type="protein sequence ID" value="MFC5927948.1"/>
    <property type="molecule type" value="Genomic_DNA"/>
</dbReference>
<dbReference type="RefSeq" id="WP_377516368.1">
    <property type="nucleotide sequence ID" value="NZ_JBHSQS010000047.1"/>
</dbReference>
<keyword evidence="1" id="KW-1133">Transmembrane helix</keyword>
<keyword evidence="3" id="KW-1185">Reference proteome</keyword>
<sequence>MPADRDYCEHRIMALAGLCSNARSLIGLSAVCLAVAAVISVAPSSAVPERRDWRPPTGYVLADTVSLDDKHTLRLWTGPSGWYVESMLSGRHQAAVGAGRGGDQPSVSEVLNGLVGQLSTAGAAAVVVGSPTPVRAPVHSGVFLVPTSVIRSTDRAVPVTPLDVNGKPLAAETLVEVAGRG</sequence>
<gene>
    <name evidence="2" type="ORF">ACFQGL_31970</name>
</gene>
<reference evidence="3" key="1">
    <citation type="journal article" date="2019" name="Int. J. Syst. Evol. Microbiol.">
        <title>The Global Catalogue of Microorganisms (GCM) 10K type strain sequencing project: providing services to taxonomists for standard genome sequencing and annotation.</title>
        <authorList>
            <consortium name="The Broad Institute Genomics Platform"/>
            <consortium name="The Broad Institute Genome Sequencing Center for Infectious Disease"/>
            <person name="Wu L."/>
            <person name="Ma J."/>
        </authorList>
    </citation>
    <scope>NUCLEOTIDE SEQUENCE [LARGE SCALE GENOMIC DNA]</scope>
    <source>
        <strain evidence="3">CGMCC 4.7144</strain>
    </source>
</reference>
<protein>
    <submittedName>
        <fullName evidence="2">Uncharacterized protein</fullName>
    </submittedName>
</protein>
<feature type="transmembrane region" description="Helical" evidence="1">
    <location>
        <begin position="25"/>
        <end position="47"/>
    </location>
</feature>
<evidence type="ECO:0000256" key="1">
    <source>
        <dbReference type="SAM" id="Phobius"/>
    </source>
</evidence>
<comment type="caution">
    <text evidence="2">The sequence shown here is derived from an EMBL/GenBank/DDBJ whole genome shotgun (WGS) entry which is preliminary data.</text>
</comment>
<evidence type="ECO:0000313" key="2">
    <source>
        <dbReference type="EMBL" id="MFC5927948.1"/>
    </source>
</evidence>
<accession>A0ABW1HGC8</accession>
<proteinExistence type="predicted"/>